<name>A0A936YTN2_9HYPH</name>
<sequence>MRMYMIAIVVAAIGLWASGQAQAKDFCGQRSATVFSVKKWDASSRDGNIHYTVTLASGEQKAVTRVGGTIEFIGKAMKPITHSRIELSEPIEAKGEVDIVFSEPETEVNKRLLANAKNDIHVLACVDSVEYADGSGTIIN</sequence>
<keyword evidence="3" id="KW-1185">Reference proteome</keyword>
<feature type="signal peptide" evidence="1">
    <location>
        <begin position="1"/>
        <end position="23"/>
    </location>
</feature>
<dbReference type="RefSeq" id="WP_201663273.1">
    <property type="nucleotide sequence ID" value="NZ_JAEQNC010000015.1"/>
</dbReference>
<evidence type="ECO:0000313" key="3">
    <source>
        <dbReference type="Proteomes" id="UP000633219"/>
    </source>
</evidence>
<protein>
    <submittedName>
        <fullName evidence="2">Uncharacterized protein</fullName>
    </submittedName>
</protein>
<keyword evidence="1" id="KW-0732">Signal</keyword>
<proteinExistence type="predicted"/>
<comment type="caution">
    <text evidence="2">The sequence shown here is derived from an EMBL/GenBank/DDBJ whole genome shotgun (WGS) entry which is preliminary data.</text>
</comment>
<dbReference type="EMBL" id="JAEQNC010000015">
    <property type="protein sequence ID" value="MBL0374726.1"/>
    <property type="molecule type" value="Genomic_DNA"/>
</dbReference>
<dbReference type="AlphaFoldDB" id="A0A936YTN2"/>
<dbReference type="Proteomes" id="UP000633219">
    <property type="component" value="Unassembled WGS sequence"/>
</dbReference>
<feature type="chain" id="PRO_5036783737" evidence="1">
    <location>
        <begin position="24"/>
        <end position="140"/>
    </location>
</feature>
<organism evidence="2 3">
    <name type="scientific">Rhizobium setariae</name>
    <dbReference type="NCBI Taxonomy" id="2801340"/>
    <lineage>
        <taxon>Bacteria</taxon>
        <taxon>Pseudomonadati</taxon>
        <taxon>Pseudomonadota</taxon>
        <taxon>Alphaproteobacteria</taxon>
        <taxon>Hyphomicrobiales</taxon>
        <taxon>Rhizobiaceae</taxon>
        <taxon>Rhizobium/Agrobacterium group</taxon>
        <taxon>Rhizobium</taxon>
    </lineage>
</organism>
<gene>
    <name evidence="2" type="ORF">JJB09_22180</name>
</gene>
<accession>A0A936YTN2</accession>
<evidence type="ECO:0000256" key="1">
    <source>
        <dbReference type="SAM" id="SignalP"/>
    </source>
</evidence>
<reference evidence="2" key="1">
    <citation type="submission" date="2021-01" db="EMBL/GenBank/DDBJ databases">
        <title>Rhizobium sp. strain KVB221 16S ribosomal RNA gene Genome sequencing and assembly.</title>
        <authorList>
            <person name="Kang M."/>
        </authorList>
    </citation>
    <scope>NUCLEOTIDE SEQUENCE</scope>
    <source>
        <strain evidence="2">KVB221</strain>
    </source>
</reference>
<evidence type="ECO:0000313" key="2">
    <source>
        <dbReference type="EMBL" id="MBL0374726.1"/>
    </source>
</evidence>